<keyword evidence="5 8" id="KW-0378">Hydrolase</keyword>
<dbReference type="InterPro" id="IPR001314">
    <property type="entry name" value="Peptidase_S1A"/>
</dbReference>
<keyword evidence="3" id="KW-0964">Secreted</keyword>
<feature type="domain" description="Peptidase S1" evidence="10">
    <location>
        <begin position="28"/>
        <end position="249"/>
    </location>
</feature>
<evidence type="ECO:0000256" key="6">
    <source>
        <dbReference type="ARBA" id="ARBA00022825"/>
    </source>
</evidence>
<dbReference type="AlphaFoldDB" id="A0A6M2DZH1"/>
<evidence type="ECO:0000313" key="11">
    <source>
        <dbReference type="EMBL" id="NOV51709.1"/>
    </source>
</evidence>
<protein>
    <submittedName>
        <fullName evidence="11">Putative trypsin-like serine protease</fullName>
    </submittedName>
</protein>
<feature type="signal peptide" evidence="9">
    <location>
        <begin position="1"/>
        <end position="18"/>
    </location>
</feature>
<sequence>MSKIIALCLAVLAVAAAADPVPEKSTRIVGGINAALGQAPYMVSLRTNQGHFCGGAIISNRWVITAAHCMAGKVANQMVIVAGTNTLNAGGVGYNVAQIIVHNQFVQTTFHNNIALLQTTTNIVYTNYVKPIALASYDTPPSVRSTLTGWGYLSNNGQIPNNLQILDVFTISYDQCRTALSNVNQIVPTQLCTYVAPGKGACAGDSGSPLVAGGQLVGVVSWGVPCATGVPDVFTRVYAYRDWIRYYTGF</sequence>
<comment type="subcellular location">
    <subcellularLocation>
        <location evidence="1">Secreted</location>
    </subcellularLocation>
</comment>
<dbReference type="InterPro" id="IPR001254">
    <property type="entry name" value="Trypsin_dom"/>
</dbReference>
<keyword evidence="6 8" id="KW-0720">Serine protease</keyword>
<dbReference type="InterPro" id="IPR050430">
    <property type="entry name" value="Peptidase_S1"/>
</dbReference>
<dbReference type="GO" id="GO:0005576">
    <property type="term" value="C:extracellular region"/>
    <property type="evidence" value="ECO:0007669"/>
    <property type="project" value="UniProtKB-SubCell"/>
</dbReference>
<dbReference type="PROSITE" id="PS00134">
    <property type="entry name" value="TRYPSIN_HIS"/>
    <property type="match status" value="1"/>
</dbReference>
<comment type="similarity">
    <text evidence="2">Belongs to the peptidase S1 family.</text>
</comment>
<evidence type="ECO:0000256" key="4">
    <source>
        <dbReference type="ARBA" id="ARBA00022670"/>
    </source>
</evidence>
<dbReference type="GO" id="GO:0016485">
    <property type="term" value="P:protein processing"/>
    <property type="evidence" value="ECO:0007669"/>
    <property type="project" value="UniProtKB-ARBA"/>
</dbReference>
<evidence type="ECO:0000259" key="10">
    <source>
        <dbReference type="PROSITE" id="PS50240"/>
    </source>
</evidence>
<dbReference type="InterPro" id="IPR018114">
    <property type="entry name" value="TRYPSIN_HIS"/>
</dbReference>
<keyword evidence="9" id="KW-0732">Signal</keyword>
<evidence type="ECO:0000256" key="5">
    <source>
        <dbReference type="ARBA" id="ARBA00022801"/>
    </source>
</evidence>
<dbReference type="PRINTS" id="PR00722">
    <property type="entry name" value="CHYMOTRYPSIN"/>
</dbReference>
<dbReference type="PROSITE" id="PS00135">
    <property type="entry name" value="TRYPSIN_SER"/>
    <property type="match status" value="1"/>
</dbReference>
<dbReference type="InterPro" id="IPR009003">
    <property type="entry name" value="Peptidase_S1_PA"/>
</dbReference>
<evidence type="ECO:0000256" key="7">
    <source>
        <dbReference type="ARBA" id="ARBA00023157"/>
    </source>
</evidence>
<dbReference type="Gene3D" id="2.40.10.10">
    <property type="entry name" value="Trypsin-like serine proteases"/>
    <property type="match status" value="2"/>
</dbReference>
<reference evidence="11" key="1">
    <citation type="submission" date="2020-03" db="EMBL/GenBank/DDBJ databases">
        <title>Transcriptomic Profiling of the Digestive Tract of the Rat Flea, Xenopsylla cheopis, Following Blood Feeding and Infection with Yersinia pestis.</title>
        <authorList>
            <person name="Bland D.M."/>
            <person name="Martens C.A."/>
            <person name="Virtaneva K."/>
            <person name="Kanakabandi K."/>
            <person name="Long D."/>
            <person name="Rosenke R."/>
            <person name="Saturday G.A."/>
            <person name="Hoyt F.H."/>
            <person name="Bruno D.P."/>
            <person name="Ribeiro J.M.C."/>
            <person name="Hinnebusch J."/>
        </authorList>
    </citation>
    <scope>NUCLEOTIDE SEQUENCE</scope>
</reference>
<dbReference type="Pfam" id="PF00089">
    <property type="entry name" value="Trypsin"/>
    <property type="match status" value="1"/>
</dbReference>
<dbReference type="PANTHER" id="PTHR24276:SF91">
    <property type="entry name" value="AT26814P-RELATED"/>
    <property type="match status" value="1"/>
</dbReference>
<evidence type="ECO:0000256" key="2">
    <source>
        <dbReference type="ARBA" id="ARBA00007664"/>
    </source>
</evidence>
<keyword evidence="4 8" id="KW-0645">Protease</keyword>
<evidence type="ECO:0000256" key="3">
    <source>
        <dbReference type="ARBA" id="ARBA00022525"/>
    </source>
</evidence>
<accession>A0A6M2DZH1</accession>
<evidence type="ECO:0000256" key="9">
    <source>
        <dbReference type="SAM" id="SignalP"/>
    </source>
</evidence>
<dbReference type="FunFam" id="2.40.10.10:FF:000047">
    <property type="entry name" value="Trypsin eta"/>
    <property type="match status" value="1"/>
</dbReference>
<dbReference type="InterPro" id="IPR043504">
    <property type="entry name" value="Peptidase_S1_PA_chymotrypsin"/>
</dbReference>
<evidence type="ECO:0000256" key="8">
    <source>
        <dbReference type="RuleBase" id="RU363034"/>
    </source>
</evidence>
<dbReference type="EMBL" id="GIIL01007983">
    <property type="protein sequence ID" value="NOV51709.1"/>
    <property type="molecule type" value="Transcribed_RNA"/>
</dbReference>
<dbReference type="CDD" id="cd00190">
    <property type="entry name" value="Tryp_SPc"/>
    <property type="match status" value="1"/>
</dbReference>
<keyword evidence="7" id="KW-1015">Disulfide bond</keyword>
<evidence type="ECO:0000256" key="1">
    <source>
        <dbReference type="ARBA" id="ARBA00004613"/>
    </source>
</evidence>
<dbReference type="GO" id="GO:0004252">
    <property type="term" value="F:serine-type endopeptidase activity"/>
    <property type="evidence" value="ECO:0007669"/>
    <property type="project" value="InterPro"/>
</dbReference>
<dbReference type="SUPFAM" id="SSF50494">
    <property type="entry name" value="Trypsin-like serine proteases"/>
    <property type="match status" value="1"/>
</dbReference>
<dbReference type="InterPro" id="IPR033116">
    <property type="entry name" value="TRYPSIN_SER"/>
</dbReference>
<organism evidence="11">
    <name type="scientific">Xenopsylla cheopis</name>
    <name type="common">Oriental rat flea</name>
    <name type="synonym">Pulex cheopis</name>
    <dbReference type="NCBI Taxonomy" id="163159"/>
    <lineage>
        <taxon>Eukaryota</taxon>
        <taxon>Metazoa</taxon>
        <taxon>Ecdysozoa</taxon>
        <taxon>Arthropoda</taxon>
        <taxon>Hexapoda</taxon>
        <taxon>Insecta</taxon>
        <taxon>Pterygota</taxon>
        <taxon>Neoptera</taxon>
        <taxon>Endopterygota</taxon>
        <taxon>Siphonaptera</taxon>
        <taxon>Pulicidae</taxon>
        <taxon>Xenopsyllinae</taxon>
        <taxon>Xenopsylla</taxon>
    </lineage>
</organism>
<dbReference type="PANTHER" id="PTHR24276">
    <property type="entry name" value="POLYSERASE-RELATED"/>
    <property type="match status" value="1"/>
</dbReference>
<dbReference type="SMART" id="SM00020">
    <property type="entry name" value="Tryp_SPc"/>
    <property type="match status" value="1"/>
</dbReference>
<dbReference type="PROSITE" id="PS50240">
    <property type="entry name" value="TRYPSIN_DOM"/>
    <property type="match status" value="1"/>
</dbReference>
<name>A0A6M2DZH1_XENCH</name>
<proteinExistence type="inferred from homology"/>
<feature type="chain" id="PRO_5026946589" evidence="9">
    <location>
        <begin position="19"/>
        <end position="250"/>
    </location>
</feature>